<evidence type="ECO:0000256" key="4">
    <source>
        <dbReference type="ARBA" id="ARBA00022723"/>
    </source>
</evidence>
<dbReference type="EC" id="2.8.1.7" evidence="9"/>
<evidence type="ECO:0000313" key="9">
    <source>
        <dbReference type="EMBL" id="APU70335.1"/>
    </source>
</evidence>
<dbReference type="PIRSF" id="PIRSF005572">
    <property type="entry name" value="NifS"/>
    <property type="match status" value="1"/>
</dbReference>
<evidence type="ECO:0000256" key="1">
    <source>
        <dbReference type="ARBA" id="ARBA00001933"/>
    </source>
</evidence>
<keyword evidence="6" id="KW-0408">Iron</keyword>
<dbReference type="EMBL" id="CP016359">
    <property type="protein sequence ID" value="APU70335.1"/>
    <property type="molecule type" value="Genomic_DNA"/>
</dbReference>
<accession>A0A1L7IB47</accession>
<dbReference type="STRING" id="1229726.GRFL_3611"/>
<dbReference type="Gene3D" id="3.90.1150.10">
    <property type="entry name" value="Aspartate Aminotransferase, domain 1"/>
    <property type="match status" value="1"/>
</dbReference>
<keyword evidence="5" id="KW-0663">Pyridoxal phosphate</keyword>
<evidence type="ECO:0000256" key="8">
    <source>
        <dbReference type="ARBA" id="ARBA00050776"/>
    </source>
</evidence>
<keyword evidence="7" id="KW-0411">Iron-sulfur</keyword>
<evidence type="ECO:0000256" key="2">
    <source>
        <dbReference type="ARBA" id="ARBA00006490"/>
    </source>
</evidence>
<evidence type="ECO:0000256" key="6">
    <source>
        <dbReference type="ARBA" id="ARBA00023004"/>
    </source>
</evidence>
<name>A0A1L7IB47_9FLAO</name>
<keyword evidence="4" id="KW-0479">Metal-binding</keyword>
<dbReference type="GO" id="GO:0051536">
    <property type="term" value="F:iron-sulfur cluster binding"/>
    <property type="evidence" value="ECO:0007669"/>
    <property type="project" value="UniProtKB-KW"/>
</dbReference>
<dbReference type="Proteomes" id="UP000186230">
    <property type="component" value="Chromosome"/>
</dbReference>
<keyword evidence="3 9" id="KW-0808">Transferase</keyword>
<comment type="similarity">
    <text evidence="2">Belongs to the class-V pyridoxal-phosphate-dependent aminotransferase family. NifS/IscS subfamily.</text>
</comment>
<dbReference type="InterPro" id="IPR015422">
    <property type="entry name" value="PyrdxlP-dep_Trfase_small"/>
</dbReference>
<dbReference type="InterPro" id="IPR016454">
    <property type="entry name" value="Cysteine_dSase"/>
</dbReference>
<organism evidence="9 10">
    <name type="scientific">Christiangramia flava JLT2011</name>
    <dbReference type="NCBI Taxonomy" id="1229726"/>
    <lineage>
        <taxon>Bacteria</taxon>
        <taxon>Pseudomonadati</taxon>
        <taxon>Bacteroidota</taxon>
        <taxon>Flavobacteriia</taxon>
        <taxon>Flavobacteriales</taxon>
        <taxon>Flavobacteriaceae</taxon>
        <taxon>Christiangramia</taxon>
    </lineage>
</organism>
<keyword evidence="10" id="KW-1185">Reference proteome</keyword>
<dbReference type="InterPro" id="IPR015424">
    <property type="entry name" value="PyrdxlP-dep_Trfase"/>
</dbReference>
<gene>
    <name evidence="9" type="ORF">GRFL_3611</name>
</gene>
<dbReference type="InterPro" id="IPR015421">
    <property type="entry name" value="PyrdxlP-dep_Trfase_major"/>
</dbReference>
<protein>
    <submittedName>
        <fullName evidence="9">Cysteine desulfurase</fullName>
        <ecNumber evidence="9">2.8.1.7</ecNumber>
    </submittedName>
</protein>
<dbReference type="Gene3D" id="3.40.640.10">
    <property type="entry name" value="Type I PLP-dependent aspartate aminotransferase-like (Major domain)"/>
    <property type="match status" value="1"/>
</dbReference>
<dbReference type="SUPFAM" id="SSF53383">
    <property type="entry name" value="PLP-dependent transferases"/>
    <property type="match status" value="1"/>
</dbReference>
<reference evidence="9 10" key="1">
    <citation type="submission" date="2016-07" db="EMBL/GenBank/DDBJ databases">
        <title>Multi-omics approach to identify versatile polysaccharide utilization systems of a marine flavobacterium Gramella flava.</title>
        <authorList>
            <person name="Tang K."/>
        </authorList>
    </citation>
    <scope>NUCLEOTIDE SEQUENCE [LARGE SCALE GENOMIC DNA]</scope>
    <source>
        <strain evidence="9 10">JLT2011</strain>
    </source>
</reference>
<dbReference type="InterPro" id="IPR000192">
    <property type="entry name" value="Aminotrans_V_dom"/>
</dbReference>
<dbReference type="PANTHER" id="PTHR11601">
    <property type="entry name" value="CYSTEINE DESULFURYLASE FAMILY MEMBER"/>
    <property type="match status" value="1"/>
</dbReference>
<dbReference type="GO" id="GO:0031071">
    <property type="term" value="F:cysteine desulfurase activity"/>
    <property type="evidence" value="ECO:0007669"/>
    <property type="project" value="UniProtKB-EC"/>
</dbReference>
<dbReference type="Pfam" id="PF00266">
    <property type="entry name" value="Aminotran_5"/>
    <property type="match status" value="1"/>
</dbReference>
<evidence type="ECO:0000256" key="5">
    <source>
        <dbReference type="ARBA" id="ARBA00022898"/>
    </source>
</evidence>
<dbReference type="PANTHER" id="PTHR11601:SF34">
    <property type="entry name" value="CYSTEINE DESULFURASE"/>
    <property type="match status" value="1"/>
</dbReference>
<dbReference type="Gene3D" id="1.10.260.50">
    <property type="match status" value="1"/>
</dbReference>
<sequence>MRNYFIYFNFARMNKVYFDSAATTQIREEVIDRMTQVLKETYGNPSSTHSHGRSAKSQIEQARKTVAEILNVKASEIVFTSGGTEADNLALNSAVRDLGVQRIITSRLEHHAVLYTVEQLQECFEIEVEYVDVTACGDIDLQNLEERLKASQKKTLVSLMHVNNEIGNMLDLQETAELVKSHGALFHSDTVQSIGHFKLDLEKIPVDFTAVSAHKFHGPKGVGFAFVRRNSGLKPLIFGGEQERGHRAGTEGVHNIVGLEEALKLAYANLEEERDYVLSLKAYFVEQLQQHINGVKFNGTCSDPEKSTYTLINVCLPVSAEKALMLLFQLDLKGISCSKGSACQSGSDQGSHVLNAFLSEEDLKKPSLRFSFSRYNTKEEIDYVVKTLKDFIES</sequence>
<comment type="cofactor">
    <cofactor evidence="1">
        <name>pyridoxal 5'-phosphate</name>
        <dbReference type="ChEBI" id="CHEBI:597326"/>
    </cofactor>
</comment>
<evidence type="ECO:0000256" key="3">
    <source>
        <dbReference type="ARBA" id="ARBA00022679"/>
    </source>
</evidence>
<evidence type="ECO:0000313" key="10">
    <source>
        <dbReference type="Proteomes" id="UP000186230"/>
    </source>
</evidence>
<evidence type="ECO:0000256" key="7">
    <source>
        <dbReference type="ARBA" id="ARBA00023014"/>
    </source>
</evidence>
<proteinExistence type="inferred from homology"/>
<dbReference type="KEGG" id="gfl:GRFL_3611"/>
<comment type="catalytic activity">
    <reaction evidence="8">
        <text>(sulfur carrier)-H + L-cysteine = (sulfur carrier)-SH + L-alanine</text>
        <dbReference type="Rhea" id="RHEA:43892"/>
        <dbReference type="Rhea" id="RHEA-COMP:14737"/>
        <dbReference type="Rhea" id="RHEA-COMP:14739"/>
        <dbReference type="ChEBI" id="CHEBI:29917"/>
        <dbReference type="ChEBI" id="CHEBI:35235"/>
        <dbReference type="ChEBI" id="CHEBI:57972"/>
        <dbReference type="ChEBI" id="CHEBI:64428"/>
        <dbReference type="EC" id="2.8.1.7"/>
    </reaction>
</comment>
<dbReference type="AlphaFoldDB" id="A0A1L7IB47"/>
<dbReference type="GO" id="GO:0046872">
    <property type="term" value="F:metal ion binding"/>
    <property type="evidence" value="ECO:0007669"/>
    <property type="project" value="UniProtKB-KW"/>
</dbReference>